<evidence type="ECO:0000256" key="1">
    <source>
        <dbReference type="SAM" id="Phobius"/>
    </source>
</evidence>
<protein>
    <submittedName>
        <fullName evidence="2">Uncharacterized protein</fullName>
    </submittedName>
</protein>
<feature type="transmembrane region" description="Helical" evidence="1">
    <location>
        <begin position="66"/>
        <end position="91"/>
    </location>
</feature>
<evidence type="ECO:0000313" key="3">
    <source>
        <dbReference type="Proteomes" id="UP000001542"/>
    </source>
</evidence>
<keyword evidence="1" id="KW-1133">Transmembrane helix</keyword>
<organism evidence="2 3">
    <name type="scientific">Trichomonas vaginalis (strain ATCC PRA-98 / G3)</name>
    <dbReference type="NCBI Taxonomy" id="412133"/>
    <lineage>
        <taxon>Eukaryota</taxon>
        <taxon>Metamonada</taxon>
        <taxon>Parabasalia</taxon>
        <taxon>Trichomonadida</taxon>
        <taxon>Trichomonadidae</taxon>
        <taxon>Trichomonas</taxon>
    </lineage>
</organism>
<dbReference type="AlphaFoldDB" id="A2DTW0"/>
<proteinExistence type="predicted"/>
<evidence type="ECO:0000313" key="2">
    <source>
        <dbReference type="EMBL" id="EAY16107.1"/>
    </source>
</evidence>
<keyword evidence="3" id="KW-1185">Reference proteome</keyword>
<reference evidence="2" key="2">
    <citation type="journal article" date="2007" name="Science">
        <title>Draft genome sequence of the sexually transmitted pathogen Trichomonas vaginalis.</title>
        <authorList>
            <person name="Carlton J.M."/>
            <person name="Hirt R.P."/>
            <person name="Silva J.C."/>
            <person name="Delcher A.L."/>
            <person name="Schatz M."/>
            <person name="Zhao Q."/>
            <person name="Wortman J.R."/>
            <person name="Bidwell S.L."/>
            <person name="Alsmark U.C.M."/>
            <person name="Besteiro S."/>
            <person name="Sicheritz-Ponten T."/>
            <person name="Noel C.J."/>
            <person name="Dacks J.B."/>
            <person name="Foster P.G."/>
            <person name="Simillion C."/>
            <person name="Van de Peer Y."/>
            <person name="Miranda-Saavedra D."/>
            <person name="Barton G.J."/>
            <person name="Westrop G.D."/>
            <person name="Mueller S."/>
            <person name="Dessi D."/>
            <person name="Fiori P.L."/>
            <person name="Ren Q."/>
            <person name="Paulsen I."/>
            <person name="Zhang H."/>
            <person name="Bastida-Corcuera F.D."/>
            <person name="Simoes-Barbosa A."/>
            <person name="Brown M.T."/>
            <person name="Hayes R.D."/>
            <person name="Mukherjee M."/>
            <person name="Okumura C.Y."/>
            <person name="Schneider R."/>
            <person name="Smith A.J."/>
            <person name="Vanacova S."/>
            <person name="Villalvazo M."/>
            <person name="Haas B.J."/>
            <person name="Pertea M."/>
            <person name="Feldblyum T.V."/>
            <person name="Utterback T.R."/>
            <person name="Shu C.L."/>
            <person name="Osoegawa K."/>
            <person name="de Jong P.J."/>
            <person name="Hrdy I."/>
            <person name="Horvathova L."/>
            <person name="Zubacova Z."/>
            <person name="Dolezal P."/>
            <person name="Malik S.B."/>
            <person name="Logsdon J.M. Jr."/>
            <person name="Henze K."/>
            <person name="Gupta A."/>
            <person name="Wang C.C."/>
            <person name="Dunne R.L."/>
            <person name="Upcroft J.A."/>
            <person name="Upcroft P."/>
            <person name="White O."/>
            <person name="Salzberg S.L."/>
            <person name="Tang P."/>
            <person name="Chiu C.-H."/>
            <person name="Lee Y.-S."/>
            <person name="Embley T.M."/>
            <person name="Coombs G.H."/>
            <person name="Mottram J.C."/>
            <person name="Tachezy J."/>
            <person name="Fraser-Liggett C.M."/>
            <person name="Johnson P.J."/>
        </authorList>
    </citation>
    <scope>NUCLEOTIDE SEQUENCE [LARGE SCALE GENOMIC DNA]</scope>
    <source>
        <strain evidence="2">G3</strain>
    </source>
</reference>
<dbReference type="Proteomes" id="UP000001542">
    <property type="component" value="Unassembled WGS sequence"/>
</dbReference>
<keyword evidence="1" id="KW-0472">Membrane</keyword>
<gene>
    <name evidence="2" type="ORF">TVAG_464950</name>
</gene>
<dbReference type="VEuPathDB" id="TrichDB:TVAG_464950"/>
<name>A2DTW0_TRIV3</name>
<sequence>MGKEARSASVHNICILTNATDLNRVVINEQSYLDHSLAEYRKYFLRLYDGDKPIPSNEKKTYKSHYIASLIILGFFVLLCIVLAIALIVILRREKAFSNIEKSGAASNLI</sequence>
<keyword evidence="1" id="KW-0812">Transmembrane</keyword>
<dbReference type="InParanoid" id="A2DTW0"/>
<reference evidence="2" key="1">
    <citation type="submission" date="2006-10" db="EMBL/GenBank/DDBJ databases">
        <authorList>
            <person name="Amadeo P."/>
            <person name="Zhao Q."/>
            <person name="Wortman J."/>
            <person name="Fraser-Liggett C."/>
            <person name="Carlton J."/>
        </authorList>
    </citation>
    <scope>NUCLEOTIDE SEQUENCE</scope>
    <source>
        <strain evidence="2">G3</strain>
    </source>
</reference>
<dbReference type="EMBL" id="DS113246">
    <property type="protein sequence ID" value="EAY16107.1"/>
    <property type="molecule type" value="Genomic_DNA"/>
</dbReference>
<accession>A2DTW0</accession>